<evidence type="ECO:0000313" key="2">
    <source>
        <dbReference type="EMBL" id="KAK2080905.1"/>
    </source>
</evidence>
<keyword evidence="3" id="KW-1185">Reference proteome</keyword>
<organism evidence="2 3">
    <name type="scientific">Prototheca wickerhamii</name>
    <dbReference type="NCBI Taxonomy" id="3111"/>
    <lineage>
        <taxon>Eukaryota</taxon>
        <taxon>Viridiplantae</taxon>
        <taxon>Chlorophyta</taxon>
        <taxon>core chlorophytes</taxon>
        <taxon>Trebouxiophyceae</taxon>
        <taxon>Chlorellales</taxon>
        <taxon>Chlorellaceae</taxon>
        <taxon>Prototheca</taxon>
    </lineage>
</organism>
<dbReference type="Pfam" id="PF12452">
    <property type="entry name" value="DUF3685"/>
    <property type="match status" value="1"/>
</dbReference>
<dbReference type="EMBL" id="JASFZW010000001">
    <property type="protein sequence ID" value="KAK2080905.1"/>
    <property type="molecule type" value="Genomic_DNA"/>
</dbReference>
<name>A0AAD9INM3_PROWI</name>
<dbReference type="AlphaFoldDB" id="A0AAD9INM3"/>
<sequence length="183" mass="19978">MNAHLATAPRAAPLALSTARFLEASLWPTLLHPALSSTRSLQRFGNQVAAYSWLYRHYHSVQDMLEDRLRLFVLAPGGALLERRVPVRRGHELDALRGPRLWLSVVLEALDVALPLLGQAWRAAGRALTWLVVASIGKGLGMIALGIRAGITGGRVPGPRRIRAPGRQARRPARARGSRAGAW</sequence>
<gene>
    <name evidence="2" type="ORF">QBZ16_000759</name>
</gene>
<protein>
    <submittedName>
        <fullName evidence="2">Uncharacterized protein</fullName>
    </submittedName>
</protein>
<evidence type="ECO:0000256" key="1">
    <source>
        <dbReference type="SAM" id="MobiDB-lite"/>
    </source>
</evidence>
<dbReference type="Proteomes" id="UP001255856">
    <property type="component" value="Unassembled WGS sequence"/>
</dbReference>
<feature type="compositionally biased region" description="Basic residues" evidence="1">
    <location>
        <begin position="158"/>
        <end position="177"/>
    </location>
</feature>
<accession>A0AAD9INM3</accession>
<evidence type="ECO:0000313" key="3">
    <source>
        <dbReference type="Proteomes" id="UP001255856"/>
    </source>
</evidence>
<dbReference type="InterPro" id="IPR022552">
    <property type="entry name" value="UPF_Ycf55"/>
</dbReference>
<dbReference type="PANTHER" id="PTHR36807:SF2">
    <property type="entry name" value="PHOSPHOGLYCOLATE PHOSPHATASE"/>
    <property type="match status" value="1"/>
</dbReference>
<dbReference type="PANTHER" id="PTHR36807">
    <property type="entry name" value="PHOSPHOGLYCOLATE PHOSPHATASE"/>
    <property type="match status" value="1"/>
</dbReference>
<feature type="region of interest" description="Disordered" evidence="1">
    <location>
        <begin position="156"/>
        <end position="183"/>
    </location>
</feature>
<reference evidence="2" key="1">
    <citation type="submission" date="2021-01" db="EMBL/GenBank/DDBJ databases">
        <authorList>
            <person name="Eckstrom K.M.E."/>
        </authorList>
    </citation>
    <scope>NUCLEOTIDE SEQUENCE</scope>
    <source>
        <strain evidence="2">UVCC 0001</strain>
    </source>
</reference>
<comment type="caution">
    <text evidence="2">The sequence shown here is derived from an EMBL/GenBank/DDBJ whole genome shotgun (WGS) entry which is preliminary data.</text>
</comment>
<proteinExistence type="predicted"/>